<dbReference type="SMART" id="SM00382">
    <property type="entry name" value="AAA"/>
    <property type="match status" value="1"/>
</dbReference>
<protein>
    <submittedName>
        <fullName evidence="2">DNA replication protein DnaC</fullName>
    </submittedName>
</protein>
<dbReference type="CDD" id="cd00009">
    <property type="entry name" value="AAA"/>
    <property type="match status" value="1"/>
</dbReference>
<reference evidence="2" key="1">
    <citation type="journal article" date="2013" name="Syst. Appl. Microbiol.">
        <title>New insights into the archaeal diversity of a hypersaline microbial mat obtained by a metagenomic approach.</title>
        <authorList>
            <person name="Lopez-Lopez A."/>
            <person name="Richter M."/>
            <person name="Pena A."/>
            <person name="Tamames J."/>
            <person name="Rossello-Mora R."/>
        </authorList>
    </citation>
    <scope>NUCLEOTIDE SEQUENCE</scope>
</reference>
<dbReference type="InterPro" id="IPR002611">
    <property type="entry name" value="IstB_ATP-bd"/>
</dbReference>
<dbReference type="InterPro" id="IPR003593">
    <property type="entry name" value="AAA+_ATPase"/>
</dbReference>
<sequence length="273" mass="31516">MVDLTSLTYEELEEYDDQFYKELEECPICGAEPEEEENPITYNEIKTLSCDCHSKIKEEIRKRDRNQKKTKKINEKIYRADIPSSYSGTLLSGFDPQNESQRSGLDTSERYIERWEYVKENGLGIIFFGGVGVGKTHLAVGILDKLIKEYMIDGKFITIERWLSQVKGAMDYVEQTQEELISSLESCDLAVLDELAVEYLTNWEEKTLRRVIDYRVKNDKPIITTTNNSVEEIKGSLGPRLFSRLRGKTGAIELKGKDMRTEKKVDLNEVLKK</sequence>
<dbReference type="AlphaFoldDB" id="M1Q1J9"/>
<accession>M1Q1J9</accession>
<dbReference type="GO" id="GO:0006260">
    <property type="term" value="P:DNA replication"/>
    <property type="evidence" value="ECO:0007669"/>
    <property type="project" value="TreeGrafter"/>
</dbReference>
<dbReference type="InterPro" id="IPR027417">
    <property type="entry name" value="P-loop_NTPase"/>
</dbReference>
<evidence type="ECO:0000313" key="2">
    <source>
        <dbReference type="EMBL" id="AGF93127.1"/>
    </source>
</evidence>
<dbReference type="PANTHER" id="PTHR30050:SF4">
    <property type="entry name" value="ATP-BINDING PROTEIN RV3427C IN INSERTION SEQUENCE-RELATED"/>
    <property type="match status" value="1"/>
</dbReference>
<dbReference type="Pfam" id="PF01695">
    <property type="entry name" value="IstB_IS21"/>
    <property type="match status" value="1"/>
</dbReference>
<evidence type="ECO:0000259" key="1">
    <source>
        <dbReference type="SMART" id="SM00382"/>
    </source>
</evidence>
<dbReference type="Gene3D" id="3.40.50.300">
    <property type="entry name" value="P-loop containing nucleotide triphosphate hydrolases"/>
    <property type="match status" value="1"/>
</dbReference>
<gene>
    <name evidence="2" type="ORF">FLSS-17_0035</name>
</gene>
<dbReference type="GO" id="GO:0005524">
    <property type="term" value="F:ATP binding"/>
    <property type="evidence" value="ECO:0007669"/>
    <property type="project" value="InterPro"/>
</dbReference>
<name>M1Q1J9_9ZZZZ</name>
<feature type="domain" description="AAA+ ATPase" evidence="1">
    <location>
        <begin position="121"/>
        <end position="251"/>
    </location>
</feature>
<dbReference type="PANTHER" id="PTHR30050">
    <property type="entry name" value="CHROMOSOMAL REPLICATION INITIATOR PROTEIN DNAA"/>
    <property type="match status" value="1"/>
</dbReference>
<organism evidence="2">
    <name type="scientific">uncultured organism</name>
    <dbReference type="NCBI Taxonomy" id="155900"/>
    <lineage>
        <taxon>unclassified sequences</taxon>
        <taxon>environmental samples</taxon>
    </lineage>
</organism>
<dbReference type="SUPFAM" id="SSF52540">
    <property type="entry name" value="P-loop containing nucleoside triphosphate hydrolases"/>
    <property type="match status" value="1"/>
</dbReference>
<proteinExistence type="predicted"/>
<dbReference type="EMBL" id="JX684082">
    <property type="protein sequence ID" value="AGF93127.1"/>
    <property type="molecule type" value="Genomic_DNA"/>
</dbReference>